<dbReference type="Proteomes" id="UP000241203">
    <property type="component" value="Unassembled WGS sequence"/>
</dbReference>
<dbReference type="AlphaFoldDB" id="A0A2P8H130"/>
<evidence type="ECO:0000313" key="3">
    <source>
        <dbReference type="EMBL" id="RUQ85713.1"/>
    </source>
</evidence>
<dbReference type="Proteomes" id="UP000268291">
    <property type="component" value="Unassembled WGS sequence"/>
</dbReference>
<dbReference type="Gene3D" id="3.90.1200.10">
    <property type="match status" value="1"/>
</dbReference>
<dbReference type="InterPro" id="IPR051678">
    <property type="entry name" value="AGP_Transferase"/>
</dbReference>
<evidence type="ECO:0000313" key="5">
    <source>
        <dbReference type="Proteomes" id="UP000268291"/>
    </source>
</evidence>
<accession>A0A2P8H130</accession>
<keyword evidence="5" id="KW-1185">Reference proteome</keyword>
<dbReference type="RefSeq" id="WP_106564730.1">
    <property type="nucleotide sequence ID" value="NZ_PYAU01000001.1"/>
</dbReference>
<dbReference type="GO" id="GO:0016301">
    <property type="term" value="F:kinase activity"/>
    <property type="evidence" value="ECO:0007669"/>
    <property type="project" value="UniProtKB-KW"/>
</dbReference>
<keyword evidence="2" id="KW-0808">Transferase</keyword>
<dbReference type="EMBL" id="RZGY01000001">
    <property type="protein sequence ID" value="RUQ85713.1"/>
    <property type="molecule type" value="Genomic_DNA"/>
</dbReference>
<dbReference type="PANTHER" id="PTHR21310">
    <property type="entry name" value="AMINOGLYCOSIDE PHOSPHOTRANSFERASE-RELATED-RELATED"/>
    <property type="match status" value="1"/>
</dbReference>
<gene>
    <name evidence="2" type="ORF">CLV49_3580</name>
    <name evidence="3" type="ORF">ELQ93_01360</name>
</gene>
<keyword evidence="2" id="KW-0418">Kinase</keyword>
<name>A0A2P8H130_9MICO</name>
<dbReference type="PANTHER" id="PTHR21310:SF42">
    <property type="entry name" value="BIFUNCTIONAL AAC_APH"/>
    <property type="match status" value="1"/>
</dbReference>
<reference evidence="2 4" key="1">
    <citation type="submission" date="2018-03" db="EMBL/GenBank/DDBJ databases">
        <title>Genomic Encyclopedia of Archaeal and Bacterial Type Strains, Phase II (KMG-II): from individual species to whole genera.</title>
        <authorList>
            <person name="Goeker M."/>
        </authorList>
    </citation>
    <scope>NUCLEOTIDE SEQUENCE [LARGE SCALE GENOMIC DNA]</scope>
    <source>
        <strain evidence="2 4">DSM 21548</strain>
    </source>
</reference>
<dbReference type="SUPFAM" id="SSF56112">
    <property type="entry name" value="Protein kinase-like (PK-like)"/>
    <property type="match status" value="1"/>
</dbReference>
<evidence type="ECO:0000313" key="4">
    <source>
        <dbReference type="Proteomes" id="UP000241203"/>
    </source>
</evidence>
<feature type="domain" description="Aminoglycoside phosphotransferase" evidence="1">
    <location>
        <begin position="32"/>
        <end position="262"/>
    </location>
</feature>
<dbReference type="OrthoDB" id="9797603at2"/>
<comment type="caution">
    <text evidence="2">The sequence shown here is derived from an EMBL/GenBank/DDBJ whole genome shotgun (WGS) entry which is preliminary data.</text>
</comment>
<organism evidence="2 4">
    <name type="scientific">Labedella gwakjiensis</name>
    <dbReference type="NCBI Taxonomy" id="390269"/>
    <lineage>
        <taxon>Bacteria</taxon>
        <taxon>Bacillati</taxon>
        <taxon>Actinomycetota</taxon>
        <taxon>Actinomycetes</taxon>
        <taxon>Micrococcales</taxon>
        <taxon>Microbacteriaceae</taxon>
        <taxon>Labedella</taxon>
    </lineage>
</organism>
<dbReference type="Pfam" id="PF01636">
    <property type="entry name" value="APH"/>
    <property type="match status" value="1"/>
</dbReference>
<dbReference type="EMBL" id="PYAU01000001">
    <property type="protein sequence ID" value="PSL39925.1"/>
    <property type="molecule type" value="Genomic_DNA"/>
</dbReference>
<evidence type="ECO:0000259" key="1">
    <source>
        <dbReference type="Pfam" id="PF01636"/>
    </source>
</evidence>
<dbReference type="Gene3D" id="3.30.200.20">
    <property type="entry name" value="Phosphorylase Kinase, domain 1"/>
    <property type="match status" value="1"/>
</dbReference>
<protein>
    <submittedName>
        <fullName evidence="2">Aminoglycoside phosphotransferase (APT) family kinase protein</fullName>
    </submittedName>
    <submittedName>
        <fullName evidence="3">Aminoglycoside phosphotransferase family protein</fullName>
    </submittedName>
</protein>
<sequence length="294" mass="31551">MAMTPAAEVDIDESLVESLLSDQHPDLLGGHVRLLSNGWDNALFRLGDDLVVRLPRRQAAAQLVEHEAQWLPIVSGLLPVATPVPIRTGAPSWRYPWAWTVTPWIEGRSALGLSPDERGPLARPLAEALAALHVTAPTGAPHNPVRAVDLRSRDAAVRGRLTSSASPASPALESLWSELVDARAWSHEPVWVHGDPHPGNVLVRDGRLVALIDFGDISAGDPATDLAAGWLFFERDARDEFRSAADAIGHYDAADWVRARAWALVLGSALDAHSDDDTAMAALAAHTLTQVALG</sequence>
<reference evidence="3 5" key="2">
    <citation type="submission" date="2018-12" db="EMBL/GenBank/DDBJ databases">
        <authorList>
            <person name="hu s."/>
            <person name="Xu Y."/>
            <person name="Xu B."/>
            <person name="Li F."/>
        </authorList>
    </citation>
    <scope>NUCLEOTIDE SEQUENCE [LARGE SCALE GENOMIC DNA]</scope>
    <source>
        <strain evidence="3 5">KSW2-17</strain>
    </source>
</reference>
<dbReference type="InterPro" id="IPR002575">
    <property type="entry name" value="Aminoglycoside_PTrfase"/>
</dbReference>
<proteinExistence type="predicted"/>
<evidence type="ECO:0000313" key="2">
    <source>
        <dbReference type="EMBL" id="PSL39925.1"/>
    </source>
</evidence>
<dbReference type="InterPro" id="IPR011009">
    <property type="entry name" value="Kinase-like_dom_sf"/>
</dbReference>
<dbReference type="CDD" id="cd05155">
    <property type="entry name" value="APH_ChoK_like_1"/>
    <property type="match status" value="1"/>
</dbReference>